<gene>
    <name evidence="2" type="primary">ORF41324</name>
</gene>
<evidence type="ECO:0000313" key="2">
    <source>
        <dbReference type="EMBL" id="CEK61109.1"/>
    </source>
</evidence>
<dbReference type="AlphaFoldDB" id="A0A0B6YXL9"/>
<name>A0A0B6YXL9_9EUPU</name>
<proteinExistence type="predicted"/>
<dbReference type="EMBL" id="HACG01014244">
    <property type="protein sequence ID" value="CEK61109.1"/>
    <property type="molecule type" value="Transcribed_RNA"/>
</dbReference>
<accession>A0A0B6YXL9</accession>
<protein>
    <submittedName>
        <fullName evidence="2">Uncharacterized protein</fullName>
    </submittedName>
</protein>
<keyword evidence="1" id="KW-0175">Coiled coil</keyword>
<reference evidence="2" key="1">
    <citation type="submission" date="2014-12" db="EMBL/GenBank/DDBJ databases">
        <title>Insight into the proteome of Arion vulgaris.</title>
        <authorList>
            <person name="Aradska J."/>
            <person name="Bulat T."/>
            <person name="Smidak R."/>
            <person name="Sarate P."/>
            <person name="Gangsoo J."/>
            <person name="Sialana F."/>
            <person name="Bilban M."/>
            <person name="Lubec G."/>
        </authorList>
    </citation>
    <scope>NUCLEOTIDE SEQUENCE</scope>
    <source>
        <tissue evidence="2">Skin</tissue>
    </source>
</reference>
<feature type="non-terminal residue" evidence="2">
    <location>
        <position position="1"/>
    </location>
</feature>
<evidence type="ECO:0000256" key="1">
    <source>
        <dbReference type="SAM" id="Coils"/>
    </source>
</evidence>
<feature type="coiled-coil region" evidence="1">
    <location>
        <begin position="19"/>
        <end position="71"/>
    </location>
</feature>
<organism evidence="2">
    <name type="scientific">Arion vulgaris</name>
    <dbReference type="NCBI Taxonomy" id="1028688"/>
    <lineage>
        <taxon>Eukaryota</taxon>
        <taxon>Metazoa</taxon>
        <taxon>Spiralia</taxon>
        <taxon>Lophotrochozoa</taxon>
        <taxon>Mollusca</taxon>
        <taxon>Gastropoda</taxon>
        <taxon>Heterobranchia</taxon>
        <taxon>Euthyneura</taxon>
        <taxon>Panpulmonata</taxon>
        <taxon>Eupulmonata</taxon>
        <taxon>Stylommatophora</taxon>
        <taxon>Helicina</taxon>
        <taxon>Arionoidea</taxon>
        <taxon>Arionidae</taxon>
        <taxon>Arion</taxon>
    </lineage>
</organism>
<sequence>IDQADKESTMSDGKFQKQLTSLDNEKSILINELAEMERKTQENEIRRKDKVEELEVEIETLEHTYKLNLDEIHGERMRLVGLQEEALRKNSLDDSDEQD</sequence>
<feature type="non-terminal residue" evidence="2">
    <location>
        <position position="99"/>
    </location>
</feature>